<organism evidence="2 3">
    <name type="scientific">Streptomyces nogalater</name>
    <dbReference type="NCBI Taxonomy" id="38314"/>
    <lineage>
        <taxon>Bacteria</taxon>
        <taxon>Bacillati</taxon>
        <taxon>Actinomycetota</taxon>
        <taxon>Actinomycetes</taxon>
        <taxon>Kitasatosporales</taxon>
        <taxon>Streptomycetaceae</taxon>
        <taxon>Streptomyces</taxon>
    </lineage>
</organism>
<comment type="caution">
    <text evidence="2">The sequence shown here is derived from an EMBL/GenBank/DDBJ whole genome shotgun (WGS) entry which is preliminary data.</text>
</comment>
<reference evidence="3" key="1">
    <citation type="journal article" date="2019" name="Int. J. Syst. Evol. Microbiol.">
        <title>The Global Catalogue of Microorganisms (GCM) 10K type strain sequencing project: providing services to taxonomists for standard genome sequencing and annotation.</title>
        <authorList>
            <consortium name="The Broad Institute Genomics Platform"/>
            <consortium name="The Broad Institute Genome Sequencing Center for Infectious Disease"/>
            <person name="Wu L."/>
            <person name="Ma J."/>
        </authorList>
    </citation>
    <scope>NUCLEOTIDE SEQUENCE [LARGE SCALE GENOMIC DNA]</scope>
    <source>
        <strain evidence="3">KCTC 5701</strain>
    </source>
</reference>
<protein>
    <recommendedName>
        <fullName evidence="1">Cyclophilin-like domain-containing protein</fullName>
    </recommendedName>
</protein>
<sequence>MTSAPTRPGGQLVLYYRDVPCADGIVILGHLADDRDIDRLAASSEVTIEAVRRPARTAAHRPA</sequence>
<gene>
    <name evidence="2" type="ORF">ACFP3J_23455</name>
</gene>
<accession>A0ABW0WJJ5</accession>
<feature type="domain" description="Cyclophilin-like" evidence="1">
    <location>
        <begin position="7"/>
        <end position="49"/>
    </location>
</feature>
<evidence type="ECO:0000313" key="3">
    <source>
        <dbReference type="Proteomes" id="UP001596065"/>
    </source>
</evidence>
<proteinExistence type="predicted"/>
<dbReference type="Proteomes" id="UP001596065">
    <property type="component" value="Unassembled WGS sequence"/>
</dbReference>
<evidence type="ECO:0000259" key="1">
    <source>
        <dbReference type="Pfam" id="PF18050"/>
    </source>
</evidence>
<keyword evidence="3" id="KW-1185">Reference proteome</keyword>
<dbReference type="RefSeq" id="WP_344352636.1">
    <property type="nucleotide sequence ID" value="NZ_BAAASM010000065.1"/>
</dbReference>
<name>A0ABW0WJJ5_STRNO</name>
<dbReference type="InterPro" id="IPR041183">
    <property type="entry name" value="Cyclophilin-like"/>
</dbReference>
<dbReference type="EMBL" id="JBHSOE010000044">
    <property type="protein sequence ID" value="MFC5658423.1"/>
    <property type="molecule type" value="Genomic_DNA"/>
</dbReference>
<dbReference type="Pfam" id="PF18050">
    <property type="entry name" value="Cyclophil_like2"/>
    <property type="match status" value="1"/>
</dbReference>
<evidence type="ECO:0000313" key="2">
    <source>
        <dbReference type="EMBL" id="MFC5658423.1"/>
    </source>
</evidence>